<accession>A0A699XG53</accession>
<dbReference type="EMBL" id="BKCJ011834066">
    <property type="protein sequence ID" value="GFD56846.1"/>
    <property type="molecule type" value="Genomic_DNA"/>
</dbReference>
<dbReference type="AlphaFoldDB" id="A0A699XG53"/>
<reference evidence="1" key="1">
    <citation type="journal article" date="2019" name="Sci. Rep.">
        <title>Draft genome of Tanacetum cinerariifolium, the natural source of mosquito coil.</title>
        <authorList>
            <person name="Yamashiro T."/>
            <person name="Shiraishi A."/>
            <person name="Satake H."/>
            <person name="Nakayama K."/>
        </authorList>
    </citation>
    <scope>NUCLEOTIDE SEQUENCE</scope>
</reference>
<organism evidence="1">
    <name type="scientific">Tanacetum cinerariifolium</name>
    <name type="common">Dalmatian daisy</name>
    <name type="synonym">Chrysanthemum cinerariifolium</name>
    <dbReference type="NCBI Taxonomy" id="118510"/>
    <lineage>
        <taxon>Eukaryota</taxon>
        <taxon>Viridiplantae</taxon>
        <taxon>Streptophyta</taxon>
        <taxon>Embryophyta</taxon>
        <taxon>Tracheophyta</taxon>
        <taxon>Spermatophyta</taxon>
        <taxon>Magnoliopsida</taxon>
        <taxon>eudicotyledons</taxon>
        <taxon>Gunneridae</taxon>
        <taxon>Pentapetalae</taxon>
        <taxon>asterids</taxon>
        <taxon>campanulids</taxon>
        <taxon>Asterales</taxon>
        <taxon>Asteraceae</taxon>
        <taxon>Asteroideae</taxon>
        <taxon>Anthemideae</taxon>
        <taxon>Anthemidinae</taxon>
        <taxon>Tanacetum</taxon>
    </lineage>
</organism>
<protein>
    <submittedName>
        <fullName evidence="1">Uncharacterized protein</fullName>
    </submittedName>
</protein>
<gene>
    <name evidence="1" type="ORF">Tci_928815</name>
</gene>
<name>A0A699XG53_TANCI</name>
<comment type="caution">
    <text evidence="1">The sequence shown here is derived from an EMBL/GenBank/DDBJ whole genome shotgun (WGS) entry which is preliminary data.</text>
</comment>
<feature type="non-terminal residue" evidence="1">
    <location>
        <position position="1"/>
    </location>
</feature>
<proteinExistence type="predicted"/>
<evidence type="ECO:0000313" key="1">
    <source>
        <dbReference type="EMBL" id="GFD56846.1"/>
    </source>
</evidence>
<sequence length="68" mass="6385">GVGAGKAGVVAQRVIGGAVEASLLVAYVLDVAGDETVLADGDGHATVGPEGRPDFVGVLVGAGSGIGL</sequence>